<evidence type="ECO:0000313" key="1">
    <source>
        <dbReference type="EMBL" id="MBL0684325.1"/>
    </source>
</evidence>
<organism evidence="1 2">
    <name type="scientific">Aquimarina mytili</name>
    <dbReference type="NCBI Taxonomy" id="874423"/>
    <lineage>
        <taxon>Bacteria</taxon>
        <taxon>Pseudomonadati</taxon>
        <taxon>Bacteroidota</taxon>
        <taxon>Flavobacteriia</taxon>
        <taxon>Flavobacteriales</taxon>
        <taxon>Flavobacteriaceae</taxon>
        <taxon>Aquimarina</taxon>
    </lineage>
</organism>
<sequence length="62" mass="7383">MIADEFNVHYNTIINIRDRRKKSPDKMILENMIKLSILSQKKSIEEGKELILLLEQELEKLK</sequence>
<dbReference type="Proteomes" id="UP000651057">
    <property type="component" value="Unassembled WGS sequence"/>
</dbReference>
<accession>A0A937D8R3</accession>
<comment type="caution">
    <text evidence="1">The sequence shown here is derived from an EMBL/GenBank/DDBJ whole genome shotgun (WGS) entry which is preliminary data.</text>
</comment>
<dbReference type="AlphaFoldDB" id="A0A937D8R3"/>
<protein>
    <submittedName>
        <fullName evidence="1">Uncharacterized protein</fullName>
    </submittedName>
</protein>
<dbReference type="EMBL" id="JAERQJ010000004">
    <property type="protein sequence ID" value="MBL0684325.1"/>
    <property type="molecule type" value="Genomic_DNA"/>
</dbReference>
<reference evidence="1" key="1">
    <citation type="submission" date="2021-01" db="EMBL/GenBank/DDBJ databases">
        <authorList>
            <person name="Zhong Y.L."/>
        </authorList>
    </citation>
    <scope>NUCLEOTIDE SEQUENCE</scope>
    <source>
        <strain evidence="1">KCTC 23302</strain>
    </source>
</reference>
<name>A0A937D8R3_9FLAO</name>
<proteinExistence type="predicted"/>
<keyword evidence="2" id="KW-1185">Reference proteome</keyword>
<evidence type="ECO:0000313" key="2">
    <source>
        <dbReference type="Proteomes" id="UP000651057"/>
    </source>
</evidence>
<gene>
    <name evidence="1" type="ORF">JJQ60_12420</name>
</gene>
<dbReference type="RefSeq" id="WP_201920288.1">
    <property type="nucleotide sequence ID" value="NZ_BAABAX010000003.1"/>
</dbReference>